<feature type="compositionally biased region" description="Basic and acidic residues" evidence="1">
    <location>
        <begin position="1"/>
        <end position="15"/>
    </location>
</feature>
<sequence>MLSRPKAAEEREHHGTSLPPSSTQISAEATEYVDTGKLQGSGRQVQILSRFEFAQEREHDMPPPPISWNARGYSNARKSNVSSQLDPPCESLAGSPAHVANPSRNVSTVDFLPSPYFTPAPPPLKHFSCQAPKKQLVRELIRPSNPGGFVISWRDVLSSPQASSIATLPPSPLLALSPIPRMSQCEYVACLGLRSPSCRVAKMQLRHRRAREGISGQAITPTIRPTIRLNHVRLHLSSTFRGHRARSSLHSRWTASGVSTSWPLRKPPIRPHQTNFLSSPAAAAVSRLNV</sequence>
<accession>A0AAD7MM24</accession>
<proteinExistence type="predicted"/>
<organism evidence="2 3">
    <name type="scientific">Mycena maculata</name>
    <dbReference type="NCBI Taxonomy" id="230809"/>
    <lineage>
        <taxon>Eukaryota</taxon>
        <taxon>Fungi</taxon>
        <taxon>Dikarya</taxon>
        <taxon>Basidiomycota</taxon>
        <taxon>Agaricomycotina</taxon>
        <taxon>Agaricomycetes</taxon>
        <taxon>Agaricomycetidae</taxon>
        <taxon>Agaricales</taxon>
        <taxon>Marasmiineae</taxon>
        <taxon>Mycenaceae</taxon>
        <taxon>Mycena</taxon>
    </lineage>
</organism>
<dbReference type="AlphaFoldDB" id="A0AAD7MM24"/>
<reference evidence="2" key="1">
    <citation type="submission" date="2023-03" db="EMBL/GenBank/DDBJ databases">
        <title>Massive genome expansion in bonnet fungi (Mycena s.s.) driven by repeated elements and novel gene families across ecological guilds.</title>
        <authorList>
            <consortium name="Lawrence Berkeley National Laboratory"/>
            <person name="Harder C.B."/>
            <person name="Miyauchi S."/>
            <person name="Viragh M."/>
            <person name="Kuo A."/>
            <person name="Thoen E."/>
            <person name="Andreopoulos B."/>
            <person name="Lu D."/>
            <person name="Skrede I."/>
            <person name="Drula E."/>
            <person name="Henrissat B."/>
            <person name="Morin E."/>
            <person name="Kohler A."/>
            <person name="Barry K."/>
            <person name="LaButti K."/>
            <person name="Morin E."/>
            <person name="Salamov A."/>
            <person name="Lipzen A."/>
            <person name="Mereny Z."/>
            <person name="Hegedus B."/>
            <person name="Baldrian P."/>
            <person name="Stursova M."/>
            <person name="Weitz H."/>
            <person name="Taylor A."/>
            <person name="Grigoriev I.V."/>
            <person name="Nagy L.G."/>
            <person name="Martin F."/>
            <person name="Kauserud H."/>
        </authorList>
    </citation>
    <scope>NUCLEOTIDE SEQUENCE</scope>
    <source>
        <strain evidence="2">CBHHK188m</strain>
    </source>
</reference>
<evidence type="ECO:0000256" key="1">
    <source>
        <dbReference type="SAM" id="MobiDB-lite"/>
    </source>
</evidence>
<gene>
    <name evidence="2" type="ORF">DFH07DRAFT_855798</name>
</gene>
<dbReference type="EMBL" id="JARJLG010000247">
    <property type="protein sequence ID" value="KAJ7723440.1"/>
    <property type="molecule type" value="Genomic_DNA"/>
</dbReference>
<feature type="region of interest" description="Disordered" evidence="1">
    <location>
        <begin position="1"/>
        <end position="26"/>
    </location>
</feature>
<protein>
    <submittedName>
        <fullName evidence="2">Uncharacterized protein</fullName>
    </submittedName>
</protein>
<evidence type="ECO:0000313" key="3">
    <source>
        <dbReference type="Proteomes" id="UP001215280"/>
    </source>
</evidence>
<dbReference type="Proteomes" id="UP001215280">
    <property type="component" value="Unassembled WGS sequence"/>
</dbReference>
<comment type="caution">
    <text evidence="2">The sequence shown here is derived from an EMBL/GenBank/DDBJ whole genome shotgun (WGS) entry which is preliminary data.</text>
</comment>
<name>A0AAD7MM24_9AGAR</name>
<evidence type="ECO:0000313" key="2">
    <source>
        <dbReference type="EMBL" id="KAJ7723440.1"/>
    </source>
</evidence>
<keyword evidence="3" id="KW-1185">Reference proteome</keyword>